<keyword evidence="2" id="KW-1185">Reference proteome</keyword>
<evidence type="ECO:0000313" key="1">
    <source>
        <dbReference type="EMBL" id="KAJ2973199.1"/>
    </source>
</evidence>
<reference evidence="1" key="1">
    <citation type="submission" date="2022-08" db="EMBL/GenBank/DDBJ databases">
        <title>Genome Sequence of Lecanicillium fungicola.</title>
        <authorList>
            <person name="Buettner E."/>
        </authorList>
    </citation>
    <scope>NUCLEOTIDE SEQUENCE</scope>
    <source>
        <strain evidence="1">Babe33</strain>
    </source>
</reference>
<proteinExistence type="predicted"/>
<dbReference type="EMBL" id="JANJQO010001010">
    <property type="protein sequence ID" value="KAJ2973199.1"/>
    <property type="molecule type" value="Genomic_DNA"/>
</dbReference>
<name>A0ACC1N2A0_9HYPO</name>
<sequence length="465" mass="51938">MGTLSSPTEAVDLSHHINKRSKARHPSPLKDIIKFMNQDGMISLAGGSGAGNGELVALARRLTDRLHAPTYRYDCLLHPGNTNAWAKVVGLLCEEDDNIIVDEYVYPSAQALWIPMGIKAVPVDADAEGMQADKLEKMLATWDDGGRRGKRPHVVYIVPVGSNPTGLSISKRRRQALYEVCVKYDMIIVEDDPYYCLQYPPYNPKAADATVDSTAAPLPTDEFVASLIPSFLSMDRQGRVIRLESFSKTLFPALRLGYFIANPVFIERLLRASEVETQDPSGLSQLFVLQLLRQWTIDGYIGWLQTLQSQYRQRRDWLLGAIAENFELMETDTGSSTSASKEYRACIRGSDGDVKPVFSFVDPTAGMFLWTKFDLRAVSRFSELSDKQDISDPEQTFADELWKAWCSELILVTPGSYYHPWQGPEFTATAARGAEAATCDFRLSFATPTKEQIELGQYVGFTLTL</sequence>
<accession>A0ACC1N2A0</accession>
<protein>
    <submittedName>
        <fullName evidence="1">Uncharacterized protein</fullName>
    </submittedName>
</protein>
<evidence type="ECO:0000313" key="2">
    <source>
        <dbReference type="Proteomes" id="UP001143910"/>
    </source>
</evidence>
<organism evidence="1 2">
    <name type="scientific">Zarea fungicola</name>
    <dbReference type="NCBI Taxonomy" id="93591"/>
    <lineage>
        <taxon>Eukaryota</taxon>
        <taxon>Fungi</taxon>
        <taxon>Dikarya</taxon>
        <taxon>Ascomycota</taxon>
        <taxon>Pezizomycotina</taxon>
        <taxon>Sordariomycetes</taxon>
        <taxon>Hypocreomycetidae</taxon>
        <taxon>Hypocreales</taxon>
        <taxon>Cordycipitaceae</taxon>
        <taxon>Zarea</taxon>
    </lineage>
</organism>
<dbReference type="Proteomes" id="UP001143910">
    <property type="component" value="Unassembled WGS sequence"/>
</dbReference>
<gene>
    <name evidence="1" type="ORF">NQ176_g6744</name>
</gene>
<comment type="caution">
    <text evidence="1">The sequence shown here is derived from an EMBL/GenBank/DDBJ whole genome shotgun (WGS) entry which is preliminary data.</text>
</comment>